<evidence type="ECO:0000259" key="1">
    <source>
        <dbReference type="Pfam" id="PF03537"/>
    </source>
</evidence>
<dbReference type="InterPro" id="IPR004352">
    <property type="entry name" value="GH114_TIM-barrel"/>
</dbReference>
<proteinExistence type="predicted"/>
<dbReference type="PANTHER" id="PTHR35273">
    <property type="entry name" value="ALPHA-1,4 POLYGALACTOSAMINIDASE, PUTATIVE (AFU_ORTHOLOGUE AFUA_3G07890)-RELATED"/>
    <property type="match status" value="1"/>
</dbReference>
<dbReference type="RefSeq" id="WP_208239592.1">
    <property type="nucleotide sequence ID" value="NZ_BAAAQU010000002.1"/>
</dbReference>
<evidence type="ECO:0000313" key="3">
    <source>
        <dbReference type="Proteomes" id="UP000668403"/>
    </source>
</evidence>
<dbReference type="InterPro" id="IPR013785">
    <property type="entry name" value="Aldolase_TIM"/>
</dbReference>
<dbReference type="Pfam" id="PF03537">
    <property type="entry name" value="Glyco_hydro_114"/>
    <property type="match status" value="1"/>
</dbReference>
<dbReference type="Gene3D" id="3.20.20.70">
    <property type="entry name" value="Aldolase class I"/>
    <property type="match status" value="1"/>
</dbReference>
<dbReference type="SUPFAM" id="SSF51445">
    <property type="entry name" value="(Trans)glycosidases"/>
    <property type="match status" value="1"/>
</dbReference>
<dbReference type="AlphaFoldDB" id="A0A939QI74"/>
<feature type="domain" description="Glycoside-hydrolase family GH114 TIM-barrel" evidence="1">
    <location>
        <begin position="31"/>
        <end position="248"/>
    </location>
</feature>
<accession>A0A939QI74</accession>
<dbReference type="Proteomes" id="UP000668403">
    <property type="component" value="Unassembled WGS sequence"/>
</dbReference>
<dbReference type="EMBL" id="JAGFBF010000005">
    <property type="protein sequence ID" value="MBO2990533.1"/>
    <property type="molecule type" value="Genomic_DNA"/>
</dbReference>
<organism evidence="2 3">
    <name type="scientific">Leucobacter tardus</name>
    <dbReference type="NCBI Taxonomy" id="501483"/>
    <lineage>
        <taxon>Bacteria</taxon>
        <taxon>Bacillati</taxon>
        <taxon>Actinomycetota</taxon>
        <taxon>Actinomycetes</taxon>
        <taxon>Micrococcales</taxon>
        <taxon>Microbacteriaceae</taxon>
        <taxon>Leucobacter</taxon>
    </lineage>
</organism>
<gene>
    <name evidence="2" type="ORF">J4H85_11065</name>
</gene>
<dbReference type="PANTHER" id="PTHR35273:SF2">
    <property type="entry name" value="ALPHA-GALACTOSIDASE"/>
    <property type="match status" value="1"/>
</dbReference>
<evidence type="ECO:0000313" key="2">
    <source>
        <dbReference type="EMBL" id="MBO2990533.1"/>
    </source>
</evidence>
<protein>
    <submittedName>
        <fullName evidence="2">Endo alpha-1,4 polygalactosaminidase</fullName>
    </submittedName>
</protein>
<reference evidence="2" key="1">
    <citation type="submission" date="2021-03" db="EMBL/GenBank/DDBJ databases">
        <title>Leucobacter chromiisoli sp. nov., isolated from chromium-containing soil of chemical plant.</title>
        <authorList>
            <person name="Xu Z."/>
        </authorList>
    </citation>
    <scope>NUCLEOTIDE SEQUENCE</scope>
    <source>
        <strain evidence="2">K 70/01</strain>
    </source>
</reference>
<comment type="caution">
    <text evidence="2">The sequence shown here is derived from an EMBL/GenBank/DDBJ whole genome shotgun (WGS) entry which is preliminary data.</text>
</comment>
<name>A0A939QI74_9MICO</name>
<dbReference type="InterPro" id="IPR017853">
    <property type="entry name" value="GH"/>
</dbReference>
<keyword evidence="3" id="KW-1185">Reference proteome</keyword>
<sequence length="260" mass="27576">MTACAPGSESGEPSPEITAGAAAEFPAGAAFDYQLGAAYALPDGVTVVTRDRTAEPASDAYSICYLNGFQTQPGEMHAWPEDAILRIDGEVRTDPDWPDEALLDIATEAGRTIVIDRVSTWIEGCRDDGFAAVEFDNLDTFTRSDGAISRDDAAIVATALVAAAHDAGLAAGQKNAAEHAAWLRDEAGFDFAVSEECAAFDECGTYTDVYGDAVMDIEYTDALPRPFAEVCGDGATPRATILRDRALVAPEDPDYVFEVC</sequence>